<dbReference type="PRINTS" id="PR00420">
    <property type="entry name" value="RNGMNOXGNASE"/>
</dbReference>
<comment type="catalytic activity">
    <reaction evidence="5">
        <text>a tetracycline + NADPH + O2 + H(+) = an 11a-hydroxytetracycline + NADP(+) + H2O</text>
        <dbReference type="Rhea" id="RHEA:61444"/>
        <dbReference type="ChEBI" id="CHEBI:15377"/>
        <dbReference type="ChEBI" id="CHEBI:15378"/>
        <dbReference type="ChEBI" id="CHEBI:15379"/>
        <dbReference type="ChEBI" id="CHEBI:57783"/>
        <dbReference type="ChEBI" id="CHEBI:58349"/>
        <dbReference type="ChEBI" id="CHEBI:144644"/>
        <dbReference type="ChEBI" id="CHEBI:144645"/>
    </reaction>
</comment>
<evidence type="ECO:0000256" key="3">
    <source>
        <dbReference type="ARBA" id="ARBA00023002"/>
    </source>
</evidence>
<evidence type="ECO:0000313" key="8">
    <source>
        <dbReference type="EMBL" id="BBH87089.1"/>
    </source>
</evidence>
<comment type="domain">
    <text evidence="5">Consists of an N-terminal FAD-binding domain with a Rossman fold and a C-terminal substrate-binding domain.</text>
</comment>
<evidence type="ECO:0000259" key="7">
    <source>
        <dbReference type="Pfam" id="PF12697"/>
    </source>
</evidence>
<sequence length="633" mass="69485">MTPNSSARIAIIGAGPGGLTLARILQTRHIPVTVFEREKHPDERPQGGSLDLHPEGGQWALHLAGLDEPFQRIARYEDQGMRRLSKEGKVLFEIKPDEGSQNRPEVDRTALRAMLLNSLTPGVVRWGHEVRSVRQGGDGTYEIQFAHGTTEVFDLVIGADGAWSRVRPLLSSATPTYTGVTFLEFGLDDVDQQHPAVAQLVGHGGMFAPAANKGLMAQRNGHGHIRVYACLRIPLGWEKATGFTPEQPQMAREWLLNQFADYDESLLALIRECNDQFAVRPLFMLPVGHRWSFHPGVTLLGDAAHLMSPFSGQGVNLAMRDAAELACAMSECKSLEEAVMTYEKAMFARAEIAARGAEEGLRKAIAPDGADHLPPVFQDQKPAALSAPSRTRREAFADDLILRVDEQGNGRPLLILHGVAGPQSVSGLAEGLAEQAHVFVPTHPGFEGEPRPEWFNSVDDLAFTYLDLLDRLDLHDVVVIGCSFGGWIAAELAVHSTTRLGGLILIDAAGIKVDELPQPMTRPHTANQTEAARGWPANLEALRAYVGPSGLWNPKLRRRLRRVNIPALCLWGEHDTIVPPDYGRAYAQSLPNARFELIPQAGHHPQREQPERVLTQVRTFLNSVAVPSAPMKR</sequence>
<proteinExistence type="inferred from homology"/>
<dbReference type="GO" id="GO:0005737">
    <property type="term" value="C:cytoplasm"/>
    <property type="evidence" value="ECO:0007669"/>
    <property type="project" value="UniProtKB-SubCell"/>
</dbReference>
<dbReference type="InterPro" id="IPR043683">
    <property type="entry name" value="TetX_monooxygenase"/>
</dbReference>
<dbReference type="EC" id="1.14.13.-" evidence="5"/>
<dbReference type="SUPFAM" id="SSF51905">
    <property type="entry name" value="FAD/NAD(P)-binding domain"/>
    <property type="match status" value="1"/>
</dbReference>
<keyword evidence="2 5" id="KW-0274">FAD</keyword>
<feature type="domain" description="FAD-binding" evidence="6">
    <location>
        <begin position="8"/>
        <end position="332"/>
    </location>
</feature>
<dbReference type="Gene3D" id="3.50.50.60">
    <property type="entry name" value="FAD/NAD(P)-binding domain"/>
    <property type="match status" value="1"/>
</dbReference>
<keyword evidence="5" id="KW-0547">Nucleotide-binding</keyword>
<evidence type="ECO:0000256" key="5">
    <source>
        <dbReference type="HAMAP-Rule" id="MF_00845"/>
    </source>
</evidence>
<organism evidence="8">
    <name type="scientific">Thermosporothrix sp. COM3</name>
    <dbReference type="NCBI Taxonomy" id="2490863"/>
    <lineage>
        <taxon>Bacteria</taxon>
        <taxon>Bacillati</taxon>
        <taxon>Chloroflexota</taxon>
        <taxon>Ktedonobacteria</taxon>
        <taxon>Ktedonobacterales</taxon>
        <taxon>Thermosporotrichaceae</taxon>
        <taxon>Thermosporothrix</taxon>
    </lineage>
</organism>
<comment type="subunit">
    <text evidence="5">Monomer.</text>
</comment>
<keyword evidence="1 5" id="KW-0285">Flavoprotein</keyword>
<accession>A0A455SJF9</accession>
<dbReference type="Gene3D" id="3.40.50.1820">
    <property type="entry name" value="alpha/beta hydrolase"/>
    <property type="match status" value="1"/>
</dbReference>
<dbReference type="PANTHER" id="PTHR46972">
    <property type="entry name" value="MONOOXYGENASE ASQM-RELATED"/>
    <property type="match status" value="1"/>
</dbReference>
<dbReference type="InterPro" id="IPR036188">
    <property type="entry name" value="FAD/NAD-bd_sf"/>
</dbReference>
<dbReference type="AlphaFoldDB" id="A0A455SJF9"/>
<dbReference type="InterPro" id="IPR002938">
    <property type="entry name" value="FAD-bd"/>
</dbReference>
<dbReference type="Pfam" id="PF01494">
    <property type="entry name" value="FAD_binding_3"/>
    <property type="match status" value="1"/>
</dbReference>
<dbReference type="GO" id="GO:0046677">
    <property type="term" value="P:response to antibiotic"/>
    <property type="evidence" value="ECO:0007669"/>
    <property type="project" value="InterPro"/>
</dbReference>
<comment type="similarity">
    <text evidence="5">Belongs to the aromatic-ring hydroxylase family. TetX subfamily.</text>
</comment>
<keyword evidence="5" id="KW-0963">Cytoplasm</keyword>
<evidence type="ECO:0000256" key="1">
    <source>
        <dbReference type="ARBA" id="ARBA00022630"/>
    </source>
</evidence>
<feature type="binding site" evidence="5">
    <location>
        <position position="108"/>
    </location>
    <ligand>
        <name>FAD</name>
        <dbReference type="ChEBI" id="CHEBI:57692"/>
    </ligand>
</feature>
<feature type="binding site" evidence="5">
    <location>
        <position position="302"/>
    </location>
    <ligand>
        <name>FAD</name>
        <dbReference type="ChEBI" id="CHEBI:57692"/>
    </ligand>
</feature>
<dbReference type="HAMAP" id="MF_00845">
    <property type="entry name" value="TetX_monooxygenase"/>
    <property type="match status" value="1"/>
</dbReference>
<dbReference type="PANTHER" id="PTHR46972:SF1">
    <property type="entry name" value="FAD DEPENDENT OXIDOREDUCTASE DOMAIN-CONTAINING PROTEIN"/>
    <property type="match status" value="1"/>
</dbReference>
<dbReference type="InterPro" id="IPR029058">
    <property type="entry name" value="AB_hydrolase_fold"/>
</dbReference>
<evidence type="ECO:0000259" key="6">
    <source>
        <dbReference type="Pfam" id="PF01494"/>
    </source>
</evidence>
<keyword evidence="5" id="KW-0521">NADP</keyword>
<name>A0A455SJF9_9CHLR</name>
<keyword evidence="3 5" id="KW-0560">Oxidoreductase</keyword>
<protein>
    <recommendedName>
        <fullName evidence="5">Flavin-dependent monooxygenase</fullName>
    </recommendedName>
    <alternativeName>
        <fullName evidence="5">TetX monooxygenase</fullName>
        <shortName evidence="5">TetX</shortName>
        <ecNumber evidence="5">1.14.13.-</ecNumber>
    </alternativeName>
</protein>
<dbReference type="InterPro" id="IPR000073">
    <property type="entry name" value="AB_hydrolase_1"/>
</dbReference>
<evidence type="ECO:0000256" key="4">
    <source>
        <dbReference type="ARBA" id="ARBA00023033"/>
    </source>
</evidence>
<dbReference type="SUPFAM" id="SSF53474">
    <property type="entry name" value="alpha/beta-Hydrolases"/>
    <property type="match status" value="1"/>
</dbReference>
<dbReference type="GO" id="GO:0071949">
    <property type="term" value="F:FAD binding"/>
    <property type="evidence" value="ECO:0007669"/>
    <property type="project" value="InterPro"/>
</dbReference>
<gene>
    <name evidence="8" type="ORF">KTC_18400</name>
</gene>
<dbReference type="EMBL" id="AP019376">
    <property type="protein sequence ID" value="BBH87089.1"/>
    <property type="molecule type" value="Genomic_DNA"/>
</dbReference>
<dbReference type="GO" id="GO:0004497">
    <property type="term" value="F:monooxygenase activity"/>
    <property type="evidence" value="ECO:0007669"/>
    <property type="project" value="UniProtKB-UniRule"/>
</dbReference>
<feature type="binding site" evidence="5">
    <location>
        <position position="51"/>
    </location>
    <ligand>
        <name>FAD</name>
        <dbReference type="ChEBI" id="CHEBI:57692"/>
    </ligand>
</feature>
<evidence type="ECO:0000256" key="2">
    <source>
        <dbReference type="ARBA" id="ARBA00022827"/>
    </source>
</evidence>
<keyword evidence="4 5" id="KW-0503">Monooxygenase</keyword>
<reference evidence="8" key="1">
    <citation type="submission" date="2018-12" db="EMBL/GenBank/DDBJ databases">
        <title>Novel natural products biosynthetic potential of the class Ktedonobacteria.</title>
        <authorList>
            <person name="Zheng Y."/>
            <person name="Saitou A."/>
            <person name="Wang C.M."/>
            <person name="Toyoda A."/>
            <person name="Minakuchi Y."/>
            <person name="Sekiguchi Y."/>
            <person name="Ueda K."/>
            <person name="Takano H."/>
            <person name="Sakai Y."/>
            <person name="Yokota A."/>
            <person name="Yabe S."/>
        </authorList>
    </citation>
    <scope>NUCLEOTIDE SEQUENCE</scope>
    <source>
        <strain evidence="8">COM3</strain>
    </source>
</reference>
<feature type="domain" description="AB hydrolase-1" evidence="7">
    <location>
        <begin position="413"/>
        <end position="614"/>
    </location>
</feature>
<dbReference type="Pfam" id="PF12697">
    <property type="entry name" value="Abhydrolase_6"/>
    <property type="match status" value="1"/>
</dbReference>
<feature type="binding site" evidence="5">
    <location>
        <position position="44"/>
    </location>
    <ligand>
        <name>NADPH</name>
        <dbReference type="ChEBI" id="CHEBI:57783"/>
    </ligand>
</feature>
<comment type="subcellular location">
    <subcellularLocation>
        <location evidence="5">Cytoplasm</location>
    </subcellularLocation>
</comment>
<comment type="cofactor">
    <cofactor evidence="5">
        <name>FAD</name>
        <dbReference type="ChEBI" id="CHEBI:57692"/>
    </cofactor>
</comment>
<comment type="function">
    <text evidence="5">An FAD-requiring monooxygenase active on some tetracycline antibiotic derivatives, which leads to their inactivation. Hydroxylates carbon 11a of tetracycline and some analogs.</text>
</comment>